<proteinExistence type="predicted"/>
<dbReference type="InterPro" id="IPR050317">
    <property type="entry name" value="Plant_Fungal_Acyltransferase"/>
</dbReference>
<dbReference type="PANTHER" id="PTHR31642">
    <property type="entry name" value="TRICHOTHECENE 3-O-ACETYLTRANSFERASE"/>
    <property type="match status" value="1"/>
</dbReference>
<dbReference type="Gene3D" id="3.30.559.10">
    <property type="entry name" value="Chloramphenicol acetyltransferase-like domain"/>
    <property type="match status" value="2"/>
</dbReference>
<protein>
    <submittedName>
        <fullName evidence="4">Trichothecene 3-O-acetyltransferase</fullName>
    </submittedName>
</protein>
<dbReference type="PANTHER" id="PTHR31642:SF310">
    <property type="entry name" value="FATTY ALCOHOL:CAFFEOYL-COA ACYLTRANSFERASE"/>
    <property type="match status" value="1"/>
</dbReference>
<feature type="domain" description="Trichothecene 3-O-acetyltransferase-like N-terminal" evidence="3">
    <location>
        <begin position="40"/>
        <end position="178"/>
    </location>
</feature>
<dbReference type="Pfam" id="PF02458">
    <property type="entry name" value="Transferase"/>
    <property type="match status" value="1"/>
</dbReference>
<evidence type="ECO:0000256" key="2">
    <source>
        <dbReference type="ARBA" id="ARBA00023315"/>
    </source>
</evidence>
<name>A0A093V7X6_TALMA</name>
<dbReference type="AlphaFoldDB" id="A0A093V7X6"/>
<keyword evidence="2" id="KW-0012">Acyltransferase</keyword>
<dbReference type="HOGENOM" id="CLU_026450_1_0_1"/>
<reference evidence="4" key="1">
    <citation type="journal article" date="2014" name="PLoS Genet.">
        <title>Signature Gene Expression Reveals Novel Clues to the Molecular Mechanisms of Dimorphic Transition in Penicillium marneffei.</title>
        <authorList>
            <person name="Yang E."/>
            <person name="Wang G."/>
            <person name="Cai J."/>
            <person name="Woo P.C."/>
            <person name="Lau S.K."/>
            <person name="Yuen K.-Y."/>
            <person name="Chow W.-N."/>
            <person name="Lin X."/>
        </authorList>
    </citation>
    <scope>NUCLEOTIDE SEQUENCE [LARGE SCALE GENOMIC DNA]</scope>
    <source>
        <strain evidence="4">PM1</strain>
    </source>
</reference>
<dbReference type="EMBL" id="JPOX01000040">
    <property type="protein sequence ID" value="KFX42826.1"/>
    <property type="molecule type" value="Genomic_DNA"/>
</dbReference>
<keyword evidence="1 4" id="KW-0808">Transferase</keyword>
<comment type="caution">
    <text evidence="4">The sequence shown here is derived from an EMBL/GenBank/DDBJ whole genome shotgun (WGS) entry which is preliminary data.</text>
</comment>
<dbReference type="Pfam" id="PF22664">
    <property type="entry name" value="TRI-like_N"/>
    <property type="match status" value="1"/>
</dbReference>
<dbReference type="InterPro" id="IPR054710">
    <property type="entry name" value="Tri101-like_N"/>
</dbReference>
<gene>
    <name evidence="4" type="ORF">GQ26_0400210</name>
</gene>
<accession>A0A093V7X6</accession>
<evidence type="ECO:0000256" key="1">
    <source>
        <dbReference type="ARBA" id="ARBA00022679"/>
    </source>
</evidence>
<dbReference type="eggNOG" id="ENOG502RZWP">
    <property type="taxonomic scope" value="Eukaryota"/>
</dbReference>
<dbReference type="InterPro" id="IPR023213">
    <property type="entry name" value="CAT-like_dom_sf"/>
</dbReference>
<sequence length="505" mass="55605">MVMGSPEVRIPLTPFDHCVPRAYYNGAIYLSIRPGVTFTEAFAVLHEALHRTFVTVPWLSGKVHLQSSDSPGWRPGQGEIRYCPVDVNDPWPHQFKFKELESSVSFDEIKDAGFPTDTFNDDDLVWSPFFADLSSTPEVFVGQANFIPGCCIITAAIHHSASDETAFFHVLKLWSGNCNALQRESKRLAEMSVGSSDRSVPDRLWTRERTGENVDEIDPQTWMLIGISPSDIHQEPVKASTSAAAQAPPPKSTLRAQQLLKAGIFYVSPSGLSALQRDIAQELGGSGGISSNDAVCALIWRCFLRARSMARKASGNSSEESGEADAVLNMVCDGRPNFSTGLPPKYLGNITFNVLSKLPLPSLTSTDTSIATVAATIRRGASSIGSAHLMDLYTLLQNLSGFDDLARWKRNRTSSIEGNNMAISSMIMFPVSDVNFGDRIFGNRGMVEAIRPFMDGLNRFTRICFVLPRNKNGSVEFVANLFDEEMDILMEDEEFANYATCLSWA</sequence>
<dbReference type="GO" id="GO:0016747">
    <property type="term" value="F:acyltransferase activity, transferring groups other than amino-acyl groups"/>
    <property type="evidence" value="ECO:0007669"/>
    <property type="project" value="TreeGrafter"/>
</dbReference>
<organism evidence="4">
    <name type="scientific">Talaromyces marneffei PM1</name>
    <dbReference type="NCBI Taxonomy" id="1077442"/>
    <lineage>
        <taxon>Eukaryota</taxon>
        <taxon>Fungi</taxon>
        <taxon>Dikarya</taxon>
        <taxon>Ascomycota</taxon>
        <taxon>Pezizomycotina</taxon>
        <taxon>Eurotiomycetes</taxon>
        <taxon>Eurotiomycetidae</taxon>
        <taxon>Eurotiales</taxon>
        <taxon>Trichocomaceae</taxon>
        <taxon>Talaromyces</taxon>
        <taxon>Talaromyces sect. Talaromyces</taxon>
    </lineage>
</organism>
<evidence type="ECO:0000259" key="3">
    <source>
        <dbReference type="Pfam" id="PF22664"/>
    </source>
</evidence>
<evidence type="ECO:0000313" key="4">
    <source>
        <dbReference type="EMBL" id="KFX42826.1"/>
    </source>
</evidence>